<evidence type="ECO:0000313" key="2">
    <source>
        <dbReference type="EMBL" id="OJI79637.1"/>
    </source>
</evidence>
<keyword evidence="3" id="KW-1185">Reference proteome</keyword>
<dbReference type="OMA" id="FIDCRIG"/>
<reference evidence="3" key="1">
    <citation type="journal article" date="2017" name="Genome Biol.">
        <title>Comparative genomics reveals high biological diversity and specific adaptations in the industrially and medically important fungal genus Aspergillus.</title>
        <authorList>
            <person name="de Vries R.P."/>
            <person name="Riley R."/>
            <person name="Wiebenga A."/>
            <person name="Aguilar-Osorio G."/>
            <person name="Amillis S."/>
            <person name="Uchima C.A."/>
            <person name="Anderluh G."/>
            <person name="Asadollahi M."/>
            <person name="Askin M."/>
            <person name="Barry K."/>
            <person name="Battaglia E."/>
            <person name="Bayram O."/>
            <person name="Benocci T."/>
            <person name="Braus-Stromeyer S.A."/>
            <person name="Caldana C."/>
            <person name="Canovas D."/>
            <person name="Cerqueira G.C."/>
            <person name="Chen F."/>
            <person name="Chen W."/>
            <person name="Choi C."/>
            <person name="Clum A."/>
            <person name="Dos Santos R.A."/>
            <person name="Damasio A.R."/>
            <person name="Diallinas G."/>
            <person name="Emri T."/>
            <person name="Fekete E."/>
            <person name="Flipphi M."/>
            <person name="Freyberg S."/>
            <person name="Gallo A."/>
            <person name="Gournas C."/>
            <person name="Habgood R."/>
            <person name="Hainaut M."/>
            <person name="Harispe M.L."/>
            <person name="Henrissat B."/>
            <person name="Hilden K.S."/>
            <person name="Hope R."/>
            <person name="Hossain A."/>
            <person name="Karabika E."/>
            <person name="Karaffa L."/>
            <person name="Karanyi Z."/>
            <person name="Krasevec N."/>
            <person name="Kuo A."/>
            <person name="Kusch H."/>
            <person name="LaButti K."/>
            <person name="Lagendijk E.L."/>
            <person name="Lapidus A."/>
            <person name="Levasseur A."/>
            <person name="Lindquist E."/>
            <person name="Lipzen A."/>
            <person name="Logrieco A.F."/>
            <person name="MacCabe A."/>
            <person name="Maekelae M.R."/>
            <person name="Malavazi I."/>
            <person name="Melin P."/>
            <person name="Meyer V."/>
            <person name="Mielnichuk N."/>
            <person name="Miskei M."/>
            <person name="Molnar A.P."/>
            <person name="Mule G."/>
            <person name="Ngan C.Y."/>
            <person name="Orejas M."/>
            <person name="Orosz E."/>
            <person name="Ouedraogo J.P."/>
            <person name="Overkamp K.M."/>
            <person name="Park H.-S."/>
            <person name="Perrone G."/>
            <person name="Piumi F."/>
            <person name="Punt P.J."/>
            <person name="Ram A.F."/>
            <person name="Ramon A."/>
            <person name="Rauscher S."/>
            <person name="Record E."/>
            <person name="Riano-Pachon D.M."/>
            <person name="Robert V."/>
            <person name="Roehrig J."/>
            <person name="Ruller R."/>
            <person name="Salamov A."/>
            <person name="Salih N.S."/>
            <person name="Samson R.A."/>
            <person name="Sandor E."/>
            <person name="Sanguinetti M."/>
            <person name="Schuetze T."/>
            <person name="Sepcic K."/>
            <person name="Shelest E."/>
            <person name="Sherlock G."/>
            <person name="Sophianopoulou V."/>
            <person name="Squina F.M."/>
            <person name="Sun H."/>
            <person name="Susca A."/>
            <person name="Todd R.B."/>
            <person name="Tsang A."/>
            <person name="Unkles S.E."/>
            <person name="van de Wiele N."/>
            <person name="van Rossen-Uffink D."/>
            <person name="Oliveira J.V."/>
            <person name="Vesth T.C."/>
            <person name="Visser J."/>
            <person name="Yu J.-H."/>
            <person name="Zhou M."/>
            <person name="Andersen M.R."/>
            <person name="Archer D.B."/>
            <person name="Baker S.E."/>
            <person name="Benoit I."/>
            <person name="Brakhage A.A."/>
            <person name="Braus G.H."/>
            <person name="Fischer R."/>
            <person name="Frisvad J.C."/>
            <person name="Goldman G.H."/>
            <person name="Houbraken J."/>
            <person name="Oakley B."/>
            <person name="Pocsi I."/>
            <person name="Scazzocchio C."/>
            <person name="Seiboth B."/>
            <person name="vanKuyk P.A."/>
            <person name="Wortman J."/>
            <person name="Dyer P.S."/>
            <person name="Grigoriev I.V."/>
        </authorList>
    </citation>
    <scope>NUCLEOTIDE SEQUENCE [LARGE SCALE GENOMIC DNA]</scope>
    <source>
        <strain evidence="3">CBS 134.48</strain>
    </source>
</reference>
<organism evidence="2 3">
    <name type="scientific">Aspergillus tubingensis (strain CBS 134.48)</name>
    <dbReference type="NCBI Taxonomy" id="767770"/>
    <lineage>
        <taxon>Eukaryota</taxon>
        <taxon>Fungi</taxon>
        <taxon>Dikarya</taxon>
        <taxon>Ascomycota</taxon>
        <taxon>Pezizomycotina</taxon>
        <taxon>Eurotiomycetes</taxon>
        <taxon>Eurotiomycetidae</taxon>
        <taxon>Eurotiales</taxon>
        <taxon>Aspergillaceae</taxon>
        <taxon>Aspergillus</taxon>
        <taxon>Aspergillus subgen. Circumdati</taxon>
    </lineage>
</organism>
<sequence>MSAMRVGQAFGSMFIDCRIGKFVWSPSGKLSVFASVYPYFNFLSSPPPPLPGRGLPDWSAIDCILLFLSVNCLIFIHF</sequence>
<dbReference type="Proteomes" id="UP000184304">
    <property type="component" value="Unassembled WGS sequence"/>
</dbReference>
<feature type="transmembrane region" description="Helical" evidence="1">
    <location>
        <begin position="58"/>
        <end position="76"/>
    </location>
</feature>
<evidence type="ECO:0000313" key="3">
    <source>
        <dbReference type="Proteomes" id="UP000184304"/>
    </source>
</evidence>
<evidence type="ECO:0000256" key="1">
    <source>
        <dbReference type="SAM" id="Phobius"/>
    </source>
</evidence>
<accession>A0A1L9MRQ0</accession>
<keyword evidence="1" id="KW-0812">Transmembrane</keyword>
<proteinExistence type="predicted"/>
<gene>
    <name evidence="2" type="ORF">ASPTUDRAFT_890621</name>
</gene>
<dbReference type="AlphaFoldDB" id="A0A1L9MRQ0"/>
<keyword evidence="1" id="KW-1133">Transmembrane helix</keyword>
<dbReference type="VEuPathDB" id="FungiDB:ASPTUDRAFT_890621"/>
<dbReference type="EMBL" id="KV878208">
    <property type="protein sequence ID" value="OJI79637.1"/>
    <property type="molecule type" value="Genomic_DNA"/>
</dbReference>
<protein>
    <submittedName>
        <fullName evidence="2">Uncharacterized protein</fullName>
    </submittedName>
</protein>
<name>A0A1L9MRQ0_ASPTC</name>
<keyword evidence="1" id="KW-0472">Membrane</keyword>